<dbReference type="AlphaFoldDB" id="A0A8J3G6J3"/>
<reference evidence="2" key="1">
    <citation type="journal article" date="2014" name="Int. J. Syst. Evol. Microbiol.">
        <title>Complete genome sequence of Corynebacterium casei LMG S-19264T (=DSM 44701T), isolated from a smear-ripened cheese.</title>
        <authorList>
            <consortium name="US DOE Joint Genome Institute (JGI-PGF)"/>
            <person name="Walter F."/>
            <person name="Albersmeier A."/>
            <person name="Kalinowski J."/>
            <person name="Ruckert C."/>
        </authorList>
    </citation>
    <scope>NUCLEOTIDE SEQUENCE</scope>
    <source>
        <strain evidence="2">KCTC 23224</strain>
    </source>
</reference>
<accession>A0A8J3G6J3</accession>
<dbReference type="CDD" id="cd06223">
    <property type="entry name" value="PRTases_typeI"/>
    <property type="match status" value="1"/>
</dbReference>
<name>A0A8J3G6J3_9BACT</name>
<keyword evidence="2" id="KW-0808">Transferase</keyword>
<comment type="caution">
    <text evidence="2">The sequence shown here is derived from an EMBL/GenBank/DDBJ whole genome shotgun (WGS) entry which is preliminary data.</text>
</comment>
<organism evidence="2 3">
    <name type="scientific">Mongoliitalea lutea</name>
    <dbReference type="NCBI Taxonomy" id="849756"/>
    <lineage>
        <taxon>Bacteria</taxon>
        <taxon>Pseudomonadati</taxon>
        <taxon>Bacteroidota</taxon>
        <taxon>Cytophagia</taxon>
        <taxon>Cytophagales</taxon>
        <taxon>Cyclobacteriaceae</taxon>
        <taxon>Mongoliitalea</taxon>
    </lineage>
</organism>
<evidence type="ECO:0000259" key="1">
    <source>
        <dbReference type="Pfam" id="PF00156"/>
    </source>
</evidence>
<dbReference type="PANTHER" id="PTHR11608">
    <property type="entry name" value="BIFUNCTIONAL PROTEIN PYRR"/>
    <property type="match status" value="1"/>
</dbReference>
<dbReference type="Proteomes" id="UP000642809">
    <property type="component" value="Unassembled WGS sequence"/>
</dbReference>
<proteinExistence type="predicted"/>
<evidence type="ECO:0000313" key="2">
    <source>
        <dbReference type="EMBL" id="GHB44775.1"/>
    </source>
</evidence>
<dbReference type="EMBL" id="BMYF01000017">
    <property type="protein sequence ID" value="GHB44775.1"/>
    <property type="molecule type" value="Genomic_DNA"/>
</dbReference>
<dbReference type="InterPro" id="IPR029057">
    <property type="entry name" value="PRTase-like"/>
</dbReference>
<feature type="domain" description="Phosphoribosyltransferase" evidence="1">
    <location>
        <begin position="5"/>
        <end position="142"/>
    </location>
</feature>
<evidence type="ECO:0000313" key="3">
    <source>
        <dbReference type="Proteomes" id="UP000642809"/>
    </source>
</evidence>
<dbReference type="InterPro" id="IPR050137">
    <property type="entry name" value="PyrR_bifunctional"/>
</dbReference>
<dbReference type="PANTHER" id="PTHR11608:SF0">
    <property type="entry name" value="BIFUNCTIONAL PROTEIN PYRR"/>
    <property type="match status" value="1"/>
</dbReference>
<dbReference type="GO" id="GO:0016757">
    <property type="term" value="F:glycosyltransferase activity"/>
    <property type="evidence" value="ECO:0007669"/>
    <property type="project" value="UniProtKB-KW"/>
</dbReference>
<dbReference type="Pfam" id="PF00156">
    <property type="entry name" value="Pribosyltran"/>
    <property type="match status" value="1"/>
</dbReference>
<dbReference type="SUPFAM" id="SSF53271">
    <property type="entry name" value="PRTase-like"/>
    <property type="match status" value="1"/>
</dbReference>
<dbReference type="Gene3D" id="3.40.50.2020">
    <property type="match status" value="1"/>
</dbReference>
<keyword evidence="2" id="KW-0328">Glycosyltransferase</keyword>
<dbReference type="InterPro" id="IPR000836">
    <property type="entry name" value="PRTase_dom"/>
</dbReference>
<protein>
    <submittedName>
        <fullName evidence="2">Phosphoribosyltransferase</fullName>
    </submittedName>
</protein>
<sequence>MTLVLNHKEINRKITRMAYEIYERNNEEQEIIFAGITGMGLILANLLATSLNAISGIQTKAIEVKLDKKSVSEAPISLSEHISVEGKVVIVVDDVLNTGKTLVYALFPFLQDHAKKIEVAVLVNRSHTRYPVTPDYTGLELATTLSEHITVDLSKDNFTAHLH</sequence>
<reference evidence="2" key="2">
    <citation type="submission" date="2020-09" db="EMBL/GenBank/DDBJ databases">
        <authorList>
            <person name="Sun Q."/>
            <person name="Kim S."/>
        </authorList>
    </citation>
    <scope>NUCLEOTIDE SEQUENCE</scope>
    <source>
        <strain evidence="2">KCTC 23224</strain>
    </source>
</reference>
<keyword evidence="3" id="KW-1185">Reference proteome</keyword>
<gene>
    <name evidence="2" type="primary">pyrR2</name>
    <name evidence="2" type="ORF">GCM10008106_27320</name>
</gene>